<dbReference type="InterPro" id="IPR011527">
    <property type="entry name" value="ABC1_TM_dom"/>
</dbReference>
<dbReference type="InterPro" id="IPR039421">
    <property type="entry name" value="Type_1_exporter"/>
</dbReference>
<evidence type="ECO:0000256" key="8">
    <source>
        <dbReference type="ARBA" id="ARBA00022989"/>
    </source>
</evidence>
<dbReference type="Proteomes" id="UP000187891">
    <property type="component" value="Unassembled WGS sequence"/>
</dbReference>
<feature type="transmembrane region" description="Helical" evidence="10">
    <location>
        <begin position="298"/>
        <end position="318"/>
    </location>
</feature>
<keyword evidence="5 10" id="KW-0812">Transmembrane</keyword>
<dbReference type="SUPFAM" id="SSF52540">
    <property type="entry name" value="P-loop containing nucleoside triphosphate hydrolases"/>
    <property type="match status" value="1"/>
</dbReference>
<accession>A0A1R3U3B5</accession>
<dbReference type="Gene3D" id="3.40.50.300">
    <property type="entry name" value="P-loop containing nucleotide triphosphate hydrolases"/>
    <property type="match status" value="1"/>
</dbReference>
<evidence type="ECO:0000256" key="10">
    <source>
        <dbReference type="SAM" id="Phobius"/>
    </source>
</evidence>
<dbReference type="GO" id="GO:0030256">
    <property type="term" value="C:type I protein secretion system complex"/>
    <property type="evidence" value="ECO:0007669"/>
    <property type="project" value="InterPro"/>
</dbReference>
<keyword evidence="6" id="KW-0547">Nucleotide-binding</keyword>
<keyword evidence="9 10" id="KW-0472">Membrane</keyword>
<feature type="domain" description="Peptidase C39" evidence="13">
    <location>
        <begin position="4"/>
        <end position="127"/>
    </location>
</feature>
<dbReference type="RefSeq" id="WP_077123181.1">
    <property type="nucleotide sequence ID" value="NZ_FMUE01000027.1"/>
</dbReference>
<dbReference type="InterPro" id="IPR027417">
    <property type="entry name" value="P-loop_NTPase"/>
</dbReference>
<evidence type="ECO:0000313" key="14">
    <source>
        <dbReference type="EMBL" id="SCX36085.1"/>
    </source>
</evidence>
<dbReference type="NCBIfam" id="TIGR01846">
    <property type="entry name" value="type_I_sec_HlyB"/>
    <property type="match status" value="1"/>
</dbReference>
<dbReference type="Gene3D" id="1.20.1560.10">
    <property type="entry name" value="ABC transporter type 1, transmembrane domain"/>
    <property type="match status" value="1"/>
</dbReference>
<dbReference type="GO" id="GO:0034040">
    <property type="term" value="F:ATPase-coupled lipid transmembrane transporter activity"/>
    <property type="evidence" value="ECO:0007669"/>
    <property type="project" value="TreeGrafter"/>
</dbReference>
<dbReference type="Gene3D" id="3.90.70.10">
    <property type="entry name" value="Cysteine proteinases"/>
    <property type="match status" value="1"/>
</dbReference>
<evidence type="ECO:0000259" key="12">
    <source>
        <dbReference type="PROSITE" id="PS50929"/>
    </source>
</evidence>
<evidence type="ECO:0000313" key="15">
    <source>
        <dbReference type="Proteomes" id="UP000187891"/>
    </source>
</evidence>
<dbReference type="PANTHER" id="PTHR24221">
    <property type="entry name" value="ATP-BINDING CASSETTE SUB-FAMILY B"/>
    <property type="match status" value="1"/>
</dbReference>
<protein>
    <submittedName>
        <fullName evidence="14">RTX-I toxin determinant B</fullName>
    </submittedName>
</protein>
<evidence type="ECO:0000259" key="13">
    <source>
        <dbReference type="PROSITE" id="PS50990"/>
    </source>
</evidence>
<dbReference type="GO" id="GO:0006508">
    <property type="term" value="P:proteolysis"/>
    <property type="evidence" value="ECO:0007669"/>
    <property type="project" value="InterPro"/>
</dbReference>
<feature type="transmembrane region" description="Helical" evidence="10">
    <location>
        <begin position="157"/>
        <end position="178"/>
    </location>
</feature>
<comment type="similarity">
    <text evidence="2">Belongs to the ABC transporter superfamily.</text>
</comment>
<keyword evidence="3" id="KW-0813">Transport</keyword>
<dbReference type="STRING" id="1907666.DSM25559_5310"/>
<reference evidence="15" key="1">
    <citation type="submission" date="2016-10" db="EMBL/GenBank/DDBJ databases">
        <authorList>
            <person name="Wibberg D."/>
        </authorList>
    </citation>
    <scope>NUCLEOTIDE SEQUENCE [LARGE SCALE GENOMIC DNA]</scope>
</reference>
<keyword evidence="7" id="KW-0067">ATP-binding</keyword>
<dbReference type="InterPro" id="IPR010132">
    <property type="entry name" value="ATPase_T1SS_HlyB"/>
</dbReference>
<dbReference type="Pfam" id="PF00005">
    <property type="entry name" value="ABC_tran"/>
    <property type="match status" value="1"/>
</dbReference>
<dbReference type="SMART" id="SM00382">
    <property type="entry name" value="AAA"/>
    <property type="match status" value="1"/>
</dbReference>
<sequence>MDGQSAEKIDSGLRALCGVAAFYRISSDPDRLQHDLALRGRQSDNRDILRAANRVGLKARSVHGVTSERLRRLPVPALVKLENQGYHVYGGVNPSGNARLVDPVTRTDHEMSLDNLAAAANGNVILVGRRLGGLGSDPREFGFAWFVPSIWRYRKPIAHVLVASLFLQIFALVTPLFFQVVIDKVLAHKGYSTLFVLVGGIAIIGLFDVILQHLRTYALSHTTNRIDVELGQRLFQHLLRLPLGYFETRSAGQTVARIRELETIRAFLTGQALFSTIDMVFTFVFIAVLWAYSWQLTLVVLGSIPLYVAIAVLIRPPLRDLVKEKFNRGAASQQFLVETVVGVQTVKSAAVEPTMQAQWEEKLAAYVRTSFDATMLSALGQNAVQYVSKLSTAALLLFGAKAVIDGQLSVGSLIAFNMIAGQVTQPVLRLSQLWQDFQQVKISVDRLGDILNFPAEARPATHVALATPRGDIKLSNVTFRYKPGTPEVLKNITLSIGVGETIGIVGPSGSGKSTLTKLIQRLYTPEDGRITLDGADVAHLDPAWLRGHIGVVLQENLLFNRSIHDNIAFSNPALSRAQVIAVAKLAGADEFIAKLPQGYDNIVEERGANLSGGQRQRIAIARSLATNPPVLIFDEATSALDYESERIVQENMKRIAQGRTVIIIAHRLAAVRQCDRIIGMIDGRIVEEGTHGALLGKNESLYARLWSLQSQGGAS</sequence>
<dbReference type="PROSITE" id="PS50893">
    <property type="entry name" value="ABC_TRANSPORTER_2"/>
    <property type="match status" value="1"/>
</dbReference>
<evidence type="ECO:0000256" key="5">
    <source>
        <dbReference type="ARBA" id="ARBA00022692"/>
    </source>
</evidence>
<evidence type="ECO:0000256" key="9">
    <source>
        <dbReference type="ARBA" id="ARBA00023136"/>
    </source>
</evidence>
<feature type="transmembrane region" description="Helical" evidence="10">
    <location>
        <begin position="266"/>
        <end position="292"/>
    </location>
</feature>
<comment type="subcellular location">
    <subcellularLocation>
        <location evidence="1">Cell membrane</location>
        <topology evidence="1">Multi-pass membrane protein</topology>
    </subcellularLocation>
</comment>
<dbReference type="CDD" id="cd18588">
    <property type="entry name" value="ABC_6TM_CyaB_HlyB_like"/>
    <property type="match status" value="1"/>
</dbReference>
<evidence type="ECO:0000256" key="3">
    <source>
        <dbReference type="ARBA" id="ARBA00022448"/>
    </source>
</evidence>
<evidence type="ECO:0000256" key="4">
    <source>
        <dbReference type="ARBA" id="ARBA00022475"/>
    </source>
</evidence>
<dbReference type="Pfam" id="PF03412">
    <property type="entry name" value="Peptidase_C39"/>
    <property type="match status" value="1"/>
</dbReference>
<dbReference type="AlphaFoldDB" id="A0A1R3U3B5"/>
<dbReference type="GO" id="GO:0140359">
    <property type="term" value="F:ABC-type transporter activity"/>
    <property type="evidence" value="ECO:0007669"/>
    <property type="project" value="InterPro"/>
</dbReference>
<proteinExistence type="inferred from homology"/>
<evidence type="ECO:0000256" key="6">
    <source>
        <dbReference type="ARBA" id="ARBA00022741"/>
    </source>
</evidence>
<dbReference type="InterPro" id="IPR003593">
    <property type="entry name" value="AAA+_ATPase"/>
</dbReference>
<dbReference type="InterPro" id="IPR005074">
    <property type="entry name" value="Peptidase_C39"/>
</dbReference>
<dbReference type="SUPFAM" id="SSF90123">
    <property type="entry name" value="ABC transporter transmembrane region"/>
    <property type="match status" value="1"/>
</dbReference>
<dbReference type="FunFam" id="3.40.50.300:FF:000299">
    <property type="entry name" value="ABC transporter ATP-binding protein/permease"/>
    <property type="match status" value="1"/>
</dbReference>
<evidence type="ECO:0000256" key="1">
    <source>
        <dbReference type="ARBA" id="ARBA00004651"/>
    </source>
</evidence>
<dbReference type="EMBL" id="FMUE01000027">
    <property type="protein sequence ID" value="SCX36085.1"/>
    <property type="molecule type" value="Genomic_DNA"/>
</dbReference>
<dbReference type="InterPro" id="IPR036640">
    <property type="entry name" value="ABC1_TM_sf"/>
</dbReference>
<feature type="domain" description="ABC transmembrane type-1" evidence="12">
    <location>
        <begin position="160"/>
        <end position="439"/>
    </location>
</feature>
<dbReference type="GO" id="GO:0016887">
    <property type="term" value="F:ATP hydrolysis activity"/>
    <property type="evidence" value="ECO:0007669"/>
    <property type="project" value="InterPro"/>
</dbReference>
<dbReference type="InterPro" id="IPR017871">
    <property type="entry name" value="ABC_transporter-like_CS"/>
</dbReference>
<dbReference type="PROSITE" id="PS50990">
    <property type="entry name" value="PEPTIDASE_C39"/>
    <property type="match status" value="1"/>
</dbReference>
<feature type="transmembrane region" description="Helical" evidence="10">
    <location>
        <begin position="190"/>
        <end position="211"/>
    </location>
</feature>
<organism evidence="14 15">
    <name type="scientific">Agrobacterium rosae</name>
    <dbReference type="NCBI Taxonomy" id="1972867"/>
    <lineage>
        <taxon>Bacteria</taxon>
        <taxon>Pseudomonadati</taxon>
        <taxon>Pseudomonadota</taxon>
        <taxon>Alphaproteobacteria</taxon>
        <taxon>Hyphomicrobiales</taxon>
        <taxon>Rhizobiaceae</taxon>
        <taxon>Rhizobium/Agrobacterium group</taxon>
        <taxon>Agrobacterium</taxon>
    </lineage>
</organism>
<dbReference type="GO" id="GO:0005886">
    <property type="term" value="C:plasma membrane"/>
    <property type="evidence" value="ECO:0007669"/>
    <property type="project" value="UniProtKB-SubCell"/>
</dbReference>
<dbReference type="GO" id="GO:0030253">
    <property type="term" value="P:protein secretion by the type I secretion system"/>
    <property type="evidence" value="ECO:0007669"/>
    <property type="project" value="InterPro"/>
</dbReference>
<evidence type="ECO:0000259" key="11">
    <source>
        <dbReference type="PROSITE" id="PS50893"/>
    </source>
</evidence>
<keyword evidence="4" id="KW-1003">Cell membrane</keyword>
<keyword evidence="8 10" id="KW-1133">Transmembrane helix</keyword>
<dbReference type="PROSITE" id="PS00211">
    <property type="entry name" value="ABC_TRANSPORTER_1"/>
    <property type="match status" value="1"/>
</dbReference>
<dbReference type="Pfam" id="PF00664">
    <property type="entry name" value="ABC_membrane"/>
    <property type="match status" value="1"/>
</dbReference>
<name>A0A1R3U3B5_9HYPH</name>
<dbReference type="PROSITE" id="PS50929">
    <property type="entry name" value="ABC_TM1F"/>
    <property type="match status" value="1"/>
</dbReference>
<dbReference type="InterPro" id="IPR003439">
    <property type="entry name" value="ABC_transporter-like_ATP-bd"/>
</dbReference>
<dbReference type="GO" id="GO:0008233">
    <property type="term" value="F:peptidase activity"/>
    <property type="evidence" value="ECO:0007669"/>
    <property type="project" value="InterPro"/>
</dbReference>
<evidence type="ECO:0000256" key="2">
    <source>
        <dbReference type="ARBA" id="ARBA00005417"/>
    </source>
</evidence>
<dbReference type="GO" id="GO:0005524">
    <property type="term" value="F:ATP binding"/>
    <property type="evidence" value="ECO:0007669"/>
    <property type="project" value="UniProtKB-KW"/>
</dbReference>
<evidence type="ECO:0000256" key="7">
    <source>
        <dbReference type="ARBA" id="ARBA00022840"/>
    </source>
</evidence>
<gene>
    <name evidence="14" type="primary">apxIB</name>
    <name evidence="14" type="ORF">DSM25559_5310</name>
</gene>
<dbReference type="PANTHER" id="PTHR24221:SF647">
    <property type="entry name" value="BLL6336 PROTEIN"/>
    <property type="match status" value="1"/>
</dbReference>
<feature type="domain" description="ABC transporter" evidence="11">
    <location>
        <begin position="472"/>
        <end position="707"/>
    </location>
</feature>